<name>A0AA44Y4X0_BURVI</name>
<evidence type="ECO:0000313" key="1">
    <source>
        <dbReference type="EMBL" id="PRH42062.1"/>
    </source>
</evidence>
<comment type="caution">
    <text evidence="1">The sequence shown here is derived from an EMBL/GenBank/DDBJ whole genome shotgun (WGS) entry which is preliminary data.</text>
</comment>
<evidence type="ECO:0000313" key="2">
    <source>
        <dbReference type="Proteomes" id="UP000237632"/>
    </source>
</evidence>
<dbReference type="RefSeq" id="WP_014725189.1">
    <property type="nucleotide sequence ID" value="NZ_CADFFR010000058.1"/>
</dbReference>
<protein>
    <submittedName>
        <fullName evidence="1">Uncharacterized protein</fullName>
    </submittedName>
</protein>
<dbReference type="Proteomes" id="UP000237632">
    <property type="component" value="Unassembled WGS sequence"/>
</dbReference>
<gene>
    <name evidence="1" type="ORF">C6T65_12385</name>
</gene>
<dbReference type="AlphaFoldDB" id="A0AA44Y4X0"/>
<accession>A0AA44Y4X0</accession>
<proteinExistence type="predicted"/>
<reference evidence="1 2" key="1">
    <citation type="submission" date="2018-03" db="EMBL/GenBank/DDBJ databases">
        <authorList>
            <person name="Nguyen K."/>
            <person name="Fouts D."/>
            <person name="Sutton G."/>
        </authorList>
    </citation>
    <scope>NUCLEOTIDE SEQUENCE [LARGE SCALE GENOMIC DNA]</scope>
    <source>
        <strain evidence="1 2">AU3578</strain>
    </source>
</reference>
<organism evidence="1 2">
    <name type="scientific">Burkholderia vietnamiensis</name>
    <dbReference type="NCBI Taxonomy" id="60552"/>
    <lineage>
        <taxon>Bacteria</taxon>
        <taxon>Pseudomonadati</taxon>
        <taxon>Pseudomonadota</taxon>
        <taxon>Betaproteobacteria</taxon>
        <taxon>Burkholderiales</taxon>
        <taxon>Burkholderiaceae</taxon>
        <taxon>Burkholderia</taxon>
        <taxon>Burkholderia cepacia complex</taxon>
    </lineage>
</organism>
<dbReference type="EMBL" id="PVHK01000090">
    <property type="protein sequence ID" value="PRH42062.1"/>
    <property type="molecule type" value="Genomic_DNA"/>
</dbReference>
<sequence>MSRLGPRRRYRGFAAGAEVGVDVDAVRVARIASMAAAFVPARTPPATFRPTNGACSIMRAARDPAIHWRIGRSAVSAGDEFGRNRIA</sequence>